<sequence>MNRFNGGVDIALKLPPHQFEATVAFYRDVIGLKQITEKEPNIGFEFGPVKLWIAAVPEMSQAELWLELFTDDFAEAAQYLNEAGVVRCDAIEPLPEGFKGGWITSPANIIHMVREPDAW</sequence>
<dbReference type="InterPro" id="IPR029068">
    <property type="entry name" value="Glyas_Bleomycin-R_OHBP_Dase"/>
</dbReference>
<reference evidence="1" key="2">
    <citation type="submission" date="2023-02" db="EMBL/GenBank/DDBJ databases">
        <authorList>
            <person name="Huang Y."/>
            <person name="Zhang Y."/>
            <person name="Zhang T."/>
            <person name="Wang J."/>
        </authorList>
    </citation>
    <scope>NUCLEOTIDE SEQUENCE</scope>
    <source>
        <strain evidence="1">KJ-1</strain>
    </source>
</reference>
<dbReference type="EMBL" id="CP085083">
    <property type="protein sequence ID" value="WDZ50030.1"/>
    <property type="molecule type" value="Genomic_DNA"/>
</dbReference>
<dbReference type="Gene3D" id="3.10.180.10">
    <property type="entry name" value="2,3-Dihydroxybiphenyl 1,2-Dioxygenase, domain 1"/>
    <property type="match status" value="1"/>
</dbReference>
<evidence type="ECO:0008006" key="3">
    <source>
        <dbReference type="Google" id="ProtNLM"/>
    </source>
</evidence>
<protein>
    <recommendedName>
        <fullName evidence="3">Glyoxalase/bleomycin resistance/dioxygenase family protein</fullName>
    </recommendedName>
</protein>
<dbReference type="AlphaFoldDB" id="A0AAJ6P445"/>
<proteinExistence type="predicted"/>
<gene>
    <name evidence="1" type="ORF">LF296_11905</name>
</gene>
<dbReference type="Proteomes" id="UP001199528">
    <property type="component" value="Chromosome"/>
</dbReference>
<name>A0AAJ6P445_9GAMM</name>
<reference evidence="1" key="1">
    <citation type="journal article" date="2022" name="Front Environ Sci">
        <title>Complete genome sequence analysis of a novel alkane-degrading bacterial strain, Acinetobacter vivianii KJ-1, and its diesel degradation ability.</title>
        <authorList>
            <person name="Zhang Y."/>
            <person name="Song F."/>
            <person name="Wang J."/>
            <person name="Zhao Q."/>
            <person name="Zheng L."/>
            <person name="Wang Z."/>
            <person name="Zhang X."/>
            <person name="Gao Y."/>
            <person name="Chen G."/>
            <person name="Huang Y."/>
        </authorList>
    </citation>
    <scope>NUCLEOTIDE SEQUENCE</scope>
    <source>
        <strain evidence="1">KJ-1</strain>
    </source>
</reference>
<evidence type="ECO:0000313" key="1">
    <source>
        <dbReference type="EMBL" id="WDZ50030.1"/>
    </source>
</evidence>
<dbReference type="RefSeq" id="WP_272654465.1">
    <property type="nucleotide sequence ID" value="NZ_CP085083.1"/>
</dbReference>
<organism evidence="1 2">
    <name type="scientific">Acinetobacter vivianii</name>
    <dbReference type="NCBI Taxonomy" id="1776742"/>
    <lineage>
        <taxon>Bacteria</taxon>
        <taxon>Pseudomonadati</taxon>
        <taxon>Pseudomonadota</taxon>
        <taxon>Gammaproteobacteria</taxon>
        <taxon>Moraxellales</taxon>
        <taxon>Moraxellaceae</taxon>
        <taxon>Acinetobacter</taxon>
    </lineage>
</organism>
<dbReference type="KEGG" id="aviv:LF296_11905"/>
<dbReference type="SUPFAM" id="SSF54593">
    <property type="entry name" value="Glyoxalase/Bleomycin resistance protein/Dihydroxybiphenyl dioxygenase"/>
    <property type="match status" value="1"/>
</dbReference>
<evidence type="ECO:0000313" key="2">
    <source>
        <dbReference type="Proteomes" id="UP001199528"/>
    </source>
</evidence>
<accession>A0AAJ6P445</accession>